<keyword evidence="1" id="KW-0175">Coiled coil</keyword>
<comment type="function">
    <text evidence="1">Mediates coordination of peptidoglycan synthesis and outer membrane constriction during cell division.</text>
</comment>
<keyword evidence="1" id="KW-0732">Signal</keyword>
<feature type="coiled-coil region" evidence="1">
    <location>
        <begin position="67"/>
        <end position="94"/>
    </location>
</feature>
<protein>
    <recommendedName>
        <fullName evidence="1">Cell division coordinator CpoB</fullName>
    </recommendedName>
</protein>
<sequence>MPSASLPACARRSVRRSARPLAVAVLTGRLLVATALALLPLQAAHAQDNRALIADMQVRITQLEDLVRNLTGSLEETQFRNRQLQQRLDLIERELDMRLGALEGGGTASSASGSGAEAAPSPSGDGGGSALAPDEGVLGYTRTPAPSSSRPSSGGFAGSPANILPPGSPEVQYNHAFSLLRQRDYGRAEQAFKAFVEANGTHTLAGNAQYWLGETHYAREDYESAAVAFAKGYKEFPDSSKTPDNLFKLGMSMSALGKKREACAAFQKLRADFPNVAGTLQRQVSDQMARNGC</sequence>
<reference evidence="3 4" key="1">
    <citation type="submission" date="2019-10" db="EMBL/GenBank/DDBJ databases">
        <title>Draft whole-genome sequence of the purple nonsulfur photosynthetic bacterium Roseospira navarrensis DSM 15114.</title>
        <authorList>
            <person name="Kyndt J.A."/>
            <person name="Meyer T.E."/>
        </authorList>
    </citation>
    <scope>NUCLEOTIDE SEQUENCE [LARGE SCALE GENOMIC DNA]</scope>
    <source>
        <strain evidence="3 4">DSM 15114</strain>
    </source>
</reference>
<evidence type="ECO:0000313" key="4">
    <source>
        <dbReference type="Proteomes" id="UP000434582"/>
    </source>
</evidence>
<proteinExistence type="inferred from homology"/>
<organism evidence="3 4">
    <name type="scientific">Roseospira navarrensis</name>
    <dbReference type="NCBI Taxonomy" id="140058"/>
    <lineage>
        <taxon>Bacteria</taxon>
        <taxon>Pseudomonadati</taxon>
        <taxon>Pseudomonadota</taxon>
        <taxon>Alphaproteobacteria</taxon>
        <taxon>Rhodospirillales</taxon>
        <taxon>Rhodospirillaceae</taxon>
        <taxon>Roseospira</taxon>
    </lineage>
</organism>
<evidence type="ECO:0000313" key="3">
    <source>
        <dbReference type="EMBL" id="MQX36455.1"/>
    </source>
</evidence>
<keyword evidence="1" id="KW-0131">Cell cycle</keyword>
<keyword evidence="4" id="KW-1185">Reference proteome</keyword>
<gene>
    <name evidence="3" type="primary">ybgF</name>
    <name evidence="1" type="synonym">cpoB</name>
    <name evidence="3" type="ORF">GHC57_07995</name>
</gene>
<dbReference type="AlphaFoldDB" id="A0A7X1ZDC0"/>
<dbReference type="InterPro" id="IPR019734">
    <property type="entry name" value="TPR_rpt"/>
</dbReference>
<evidence type="ECO:0000256" key="2">
    <source>
        <dbReference type="SAM" id="MobiDB-lite"/>
    </source>
</evidence>
<dbReference type="HAMAP" id="MF_02066">
    <property type="entry name" value="CpoB"/>
    <property type="match status" value="1"/>
</dbReference>
<evidence type="ECO:0000256" key="1">
    <source>
        <dbReference type="HAMAP-Rule" id="MF_02066"/>
    </source>
</evidence>
<keyword evidence="1" id="KW-0574">Periplasm</keyword>
<dbReference type="EMBL" id="WIVE01000019">
    <property type="protein sequence ID" value="MQX36455.1"/>
    <property type="molecule type" value="Genomic_DNA"/>
</dbReference>
<dbReference type="NCBIfam" id="TIGR02795">
    <property type="entry name" value="tol_pal_ybgF"/>
    <property type="match status" value="1"/>
</dbReference>
<dbReference type="InterPro" id="IPR034706">
    <property type="entry name" value="CpoB"/>
</dbReference>
<keyword evidence="1" id="KW-0132">Cell division</keyword>
<feature type="region of interest" description="Disordered" evidence="2">
    <location>
        <begin position="102"/>
        <end position="168"/>
    </location>
</feature>
<dbReference type="Proteomes" id="UP000434582">
    <property type="component" value="Unassembled WGS sequence"/>
</dbReference>
<feature type="compositionally biased region" description="Low complexity" evidence="2">
    <location>
        <begin position="108"/>
        <end position="123"/>
    </location>
</feature>
<dbReference type="Gene3D" id="1.25.40.10">
    <property type="entry name" value="Tetratricopeptide repeat domain"/>
    <property type="match status" value="1"/>
</dbReference>
<dbReference type="GO" id="GO:0043093">
    <property type="term" value="P:FtsZ-dependent cytokinesis"/>
    <property type="evidence" value="ECO:0007669"/>
    <property type="project" value="UniProtKB-UniRule"/>
</dbReference>
<dbReference type="SUPFAM" id="SSF48452">
    <property type="entry name" value="TPR-like"/>
    <property type="match status" value="1"/>
</dbReference>
<name>A0A7X1ZDC0_9PROT</name>
<comment type="subcellular location">
    <subcellularLocation>
        <location evidence="1">Periplasm</location>
    </subcellularLocation>
</comment>
<dbReference type="InterPro" id="IPR014162">
    <property type="entry name" value="CpoB_C"/>
</dbReference>
<accession>A0A7X1ZDC0</accession>
<dbReference type="OrthoDB" id="7185608at2"/>
<dbReference type="RefSeq" id="WP_153342973.1">
    <property type="nucleotide sequence ID" value="NZ_WIVE01000019.1"/>
</dbReference>
<comment type="caution">
    <text evidence="3">The sequence shown here is derived from an EMBL/GenBank/DDBJ whole genome shotgun (WGS) entry which is preliminary data.</text>
</comment>
<feature type="compositionally biased region" description="Low complexity" evidence="2">
    <location>
        <begin position="144"/>
        <end position="161"/>
    </location>
</feature>
<comment type="similarity">
    <text evidence="1">Belongs to the CpoB family.</text>
</comment>
<dbReference type="Pfam" id="PF13174">
    <property type="entry name" value="TPR_6"/>
    <property type="match status" value="1"/>
</dbReference>
<dbReference type="InterPro" id="IPR011990">
    <property type="entry name" value="TPR-like_helical_dom_sf"/>
</dbReference>
<dbReference type="Pfam" id="PF13432">
    <property type="entry name" value="TPR_16"/>
    <property type="match status" value="1"/>
</dbReference>
<dbReference type="GO" id="GO:0030288">
    <property type="term" value="C:outer membrane-bounded periplasmic space"/>
    <property type="evidence" value="ECO:0007669"/>
    <property type="project" value="UniProtKB-UniRule"/>
</dbReference>